<keyword evidence="3 8" id="KW-0808">Transferase</keyword>
<organism evidence="8 9">
    <name type="scientific">Muiribacterium halophilum</name>
    <dbReference type="NCBI Taxonomy" id="2053465"/>
    <lineage>
        <taxon>Bacteria</taxon>
        <taxon>Candidatus Muiribacteriota</taxon>
        <taxon>Candidatus Muiribacteriia</taxon>
        <taxon>Candidatus Muiribacteriales</taxon>
        <taxon>Candidatus Muiribacteriaceae</taxon>
        <taxon>Candidatus Muiribacterium</taxon>
    </lineage>
</organism>
<dbReference type="PANTHER" id="PTHR48090">
    <property type="entry name" value="UNDECAPRENYL-PHOSPHATE 4-DEOXY-4-FORMAMIDO-L-ARABINOSE TRANSFERASE-RELATED"/>
    <property type="match status" value="1"/>
</dbReference>
<keyword evidence="4" id="KW-0812">Transmembrane</keyword>
<evidence type="ECO:0000256" key="4">
    <source>
        <dbReference type="ARBA" id="ARBA00022692"/>
    </source>
</evidence>
<dbReference type="CDD" id="cd04187">
    <property type="entry name" value="DPM1_like_bac"/>
    <property type="match status" value="1"/>
</dbReference>
<dbReference type="AlphaFoldDB" id="A0A2N5ZHK9"/>
<dbReference type="InterPro" id="IPR029044">
    <property type="entry name" value="Nucleotide-diphossugar_trans"/>
</dbReference>
<name>A0A2N5ZHK9_MUIH1</name>
<keyword evidence="2" id="KW-0328">Glycosyltransferase</keyword>
<comment type="subcellular location">
    <subcellularLocation>
        <location evidence="1">Membrane</location>
        <topology evidence="1">Multi-pass membrane protein</topology>
    </subcellularLocation>
</comment>
<evidence type="ECO:0000259" key="7">
    <source>
        <dbReference type="Pfam" id="PF00535"/>
    </source>
</evidence>
<feature type="domain" description="Glycosyltransferase 2-like" evidence="7">
    <location>
        <begin position="6"/>
        <end position="166"/>
    </location>
</feature>
<protein>
    <submittedName>
        <fullName evidence="8">Glycosyltransferase</fullName>
    </submittedName>
</protein>
<dbReference type="GO" id="GO:0005886">
    <property type="term" value="C:plasma membrane"/>
    <property type="evidence" value="ECO:0007669"/>
    <property type="project" value="TreeGrafter"/>
</dbReference>
<dbReference type="Pfam" id="PF00535">
    <property type="entry name" value="Glycos_transf_2"/>
    <property type="match status" value="1"/>
</dbReference>
<comment type="caution">
    <text evidence="8">The sequence shown here is derived from an EMBL/GenBank/DDBJ whole genome shotgun (WGS) entry which is preliminary data.</text>
</comment>
<evidence type="ECO:0000256" key="3">
    <source>
        <dbReference type="ARBA" id="ARBA00022679"/>
    </source>
</evidence>
<dbReference type="InterPro" id="IPR050256">
    <property type="entry name" value="Glycosyltransferase_2"/>
</dbReference>
<keyword evidence="5" id="KW-1133">Transmembrane helix</keyword>
<dbReference type="EMBL" id="PKTG01000069">
    <property type="protein sequence ID" value="PLX18177.1"/>
    <property type="molecule type" value="Genomic_DNA"/>
</dbReference>
<dbReference type="GO" id="GO:0016757">
    <property type="term" value="F:glycosyltransferase activity"/>
    <property type="evidence" value="ECO:0007669"/>
    <property type="project" value="UniProtKB-KW"/>
</dbReference>
<evidence type="ECO:0000256" key="2">
    <source>
        <dbReference type="ARBA" id="ARBA00022676"/>
    </source>
</evidence>
<dbReference type="InterPro" id="IPR001173">
    <property type="entry name" value="Glyco_trans_2-like"/>
</dbReference>
<evidence type="ECO:0000256" key="5">
    <source>
        <dbReference type="ARBA" id="ARBA00022989"/>
    </source>
</evidence>
<evidence type="ECO:0000313" key="8">
    <source>
        <dbReference type="EMBL" id="PLX18177.1"/>
    </source>
</evidence>
<evidence type="ECO:0000256" key="6">
    <source>
        <dbReference type="ARBA" id="ARBA00023136"/>
    </source>
</evidence>
<dbReference type="PANTHER" id="PTHR48090:SF1">
    <property type="entry name" value="PROPHAGE BACTOPRENOL GLUCOSYL TRANSFERASE HOMOLOG"/>
    <property type="match status" value="1"/>
</dbReference>
<dbReference type="SUPFAM" id="SSF53448">
    <property type="entry name" value="Nucleotide-diphospho-sugar transferases"/>
    <property type="match status" value="1"/>
</dbReference>
<reference evidence="8 9" key="1">
    <citation type="submission" date="2017-11" db="EMBL/GenBank/DDBJ databases">
        <title>Genome-resolved metagenomics identifies genetic mobility, metabolic interactions, and unexpected diversity in perchlorate-reducing communities.</title>
        <authorList>
            <person name="Barnum T.P."/>
            <person name="Figueroa I.A."/>
            <person name="Carlstrom C.I."/>
            <person name="Lucas L.N."/>
            <person name="Engelbrektson A.L."/>
            <person name="Coates J.D."/>
        </authorList>
    </citation>
    <scope>NUCLEOTIDE SEQUENCE [LARGE SCALE GENOMIC DNA]</scope>
    <source>
        <strain evidence="8">BM706</strain>
    </source>
</reference>
<sequence>MYKLALIVPCFNEEENIERTANILLEKLYSLQKDNLINKNSFLVFVDDGSSDKTWEKITHLNTQNPKIRGLSFSKNYGHQTAILAGITNFDYDICIMLDADLQQDIDKFDYMINKHSEGFDVVCGVRNIIKSRSIIKSISAKIFYYLMKILNSNVVPAHNDFRLLSAKVGKELRKFNEKNIYIRGLIPDLGFNQTYFNYKIKERTKGETKYTYKKLFALARDGLLSNSEALLTNLIYLVLFFEILPFPKLIKRMIRIFVSCVVLEVIKDIYVQSRNRPAYIIKEKI</sequence>
<keyword evidence="6" id="KW-0472">Membrane</keyword>
<proteinExistence type="predicted"/>
<gene>
    <name evidence="8" type="ORF">C0601_05310</name>
</gene>
<evidence type="ECO:0000313" key="9">
    <source>
        <dbReference type="Proteomes" id="UP000234857"/>
    </source>
</evidence>
<evidence type="ECO:0000256" key="1">
    <source>
        <dbReference type="ARBA" id="ARBA00004141"/>
    </source>
</evidence>
<accession>A0A2N5ZHK9</accession>
<dbReference type="Gene3D" id="3.90.550.10">
    <property type="entry name" value="Spore Coat Polysaccharide Biosynthesis Protein SpsA, Chain A"/>
    <property type="match status" value="1"/>
</dbReference>
<dbReference type="Proteomes" id="UP000234857">
    <property type="component" value="Unassembled WGS sequence"/>
</dbReference>